<gene>
    <name evidence="1" type="ORF">PSEMO_32830</name>
</gene>
<name>A0A1Q9R3B8_PSEPU</name>
<dbReference type="AlphaFoldDB" id="A0A1Q9R3B8"/>
<comment type="caution">
    <text evidence="1">The sequence shown here is derived from an EMBL/GenBank/DDBJ whole genome shotgun (WGS) entry which is preliminary data.</text>
</comment>
<accession>A0A1Q9R3B8</accession>
<protein>
    <submittedName>
        <fullName evidence="1">Uncharacterized protein</fullName>
    </submittedName>
</protein>
<dbReference type="EMBL" id="MKZO01000026">
    <property type="protein sequence ID" value="OLS61910.1"/>
    <property type="molecule type" value="Genomic_DNA"/>
</dbReference>
<evidence type="ECO:0000313" key="1">
    <source>
        <dbReference type="EMBL" id="OLS61910.1"/>
    </source>
</evidence>
<evidence type="ECO:0000313" key="2">
    <source>
        <dbReference type="Proteomes" id="UP000186736"/>
    </source>
</evidence>
<sequence>MTAGKYITYTIDVPGKEIIRAGGLFFHEDAALLDDLVANFCDRFNVDPDTAQEVISERQQLEGIDSDDALDIQLYTARAAKLLGFRGVEVSDEQGAAYMIDMLRREAELVRL</sequence>
<dbReference type="Proteomes" id="UP000186736">
    <property type="component" value="Unassembled WGS sequence"/>
</dbReference>
<reference evidence="1 2" key="1">
    <citation type="submission" date="2016-10" db="EMBL/GenBank/DDBJ databases">
        <title>Genome Sequence of Pseudomonas putida GM4FR.</title>
        <authorList>
            <person name="Poehlein A."/>
            <person name="Wemheuer F."/>
            <person name="Hollensteiner J."/>
            <person name="Wemheuer B."/>
        </authorList>
    </citation>
    <scope>NUCLEOTIDE SEQUENCE [LARGE SCALE GENOMIC DNA]</scope>
    <source>
        <strain evidence="1 2">GM4FR</strain>
    </source>
</reference>
<dbReference type="OrthoDB" id="8594834at2"/>
<organism evidence="1 2">
    <name type="scientific">Pseudomonas putida</name>
    <name type="common">Arthrobacter siderocapsulatus</name>
    <dbReference type="NCBI Taxonomy" id="303"/>
    <lineage>
        <taxon>Bacteria</taxon>
        <taxon>Pseudomonadati</taxon>
        <taxon>Pseudomonadota</taxon>
        <taxon>Gammaproteobacteria</taxon>
        <taxon>Pseudomonadales</taxon>
        <taxon>Pseudomonadaceae</taxon>
        <taxon>Pseudomonas</taxon>
    </lineage>
</organism>
<dbReference type="RefSeq" id="WP_075804089.1">
    <property type="nucleotide sequence ID" value="NZ_MKZO01000026.1"/>
</dbReference>
<proteinExistence type="predicted"/>